<name>A0A941JC49_9BACI</name>
<dbReference type="Proteomes" id="UP000680045">
    <property type="component" value="Unassembled WGS sequence"/>
</dbReference>
<comment type="caution">
    <text evidence="1">The sequence shown here is derived from an EMBL/GenBank/DDBJ whole genome shotgun (WGS) entry which is preliminary data.</text>
</comment>
<organism evidence="1 2">
    <name type="scientific">Peribacillus frigoritolerans</name>
    <dbReference type="NCBI Taxonomy" id="450367"/>
    <lineage>
        <taxon>Bacteria</taxon>
        <taxon>Bacillati</taxon>
        <taxon>Bacillota</taxon>
        <taxon>Bacilli</taxon>
        <taxon>Bacillales</taxon>
        <taxon>Bacillaceae</taxon>
        <taxon>Peribacillus</taxon>
    </lineage>
</organism>
<evidence type="ECO:0000313" key="1">
    <source>
        <dbReference type="EMBL" id="MBR8646379.1"/>
    </source>
</evidence>
<dbReference type="EMBL" id="JAGTPW010000094">
    <property type="protein sequence ID" value="MBR8646379.1"/>
    <property type="molecule type" value="Genomic_DNA"/>
</dbReference>
<protein>
    <submittedName>
        <fullName evidence="1">Uncharacterized protein</fullName>
    </submittedName>
</protein>
<sequence length="79" mass="9146">MYNYNYAFIPYNVPYYTDGQREPYYDNYYQIMPYYSPDPGPGGGHGGSQWDGHHKKYRAAVCKRGGQALKSHQRQSLTA</sequence>
<dbReference type="AlphaFoldDB" id="A0A941JC49"/>
<gene>
    <name evidence="1" type="ORF">KEH51_29340</name>
</gene>
<accession>A0A941JC49</accession>
<reference evidence="1" key="1">
    <citation type="submission" date="2021-04" db="EMBL/GenBank/DDBJ databases">
        <title>Whole genome sequencing of Enterococci isolates from hospitalized patients.</title>
        <authorList>
            <person name="Ogoti B.M."/>
            <person name="Onyambu F.G."/>
        </authorList>
    </citation>
    <scope>NUCLEOTIDE SEQUENCE</scope>
    <source>
        <strain evidence="1">242</strain>
    </source>
</reference>
<evidence type="ECO:0000313" key="2">
    <source>
        <dbReference type="Proteomes" id="UP000680045"/>
    </source>
</evidence>
<proteinExistence type="predicted"/>